<dbReference type="PANTHER" id="PTHR12755:SF6">
    <property type="entry name" value="POLYRIBONUCLEOTIDE 5'-HYDROXYL-KINASE CLP1"/>
    <property type="match status" value="1"/>
</dbReference>
<dbReference type="InterPro" id="IPR045116">
    <property type="entry name" value="Clp1/Grc3"/>
</dbReference>
<dbReference type="Gene3D" id="2.40.30.330">
    <property type="entry name" value="Pre-mRNA cleavage complex subunit Clp1, C-terminal domain"/>
    <property type="match status" value="1"/>
</dbReference>
<dbReference type="GO" id="GO:0006388">
    <property type="term" value="P:tRNA splicing, via endonucleolytic cleavage and ligation"/>
    <property type="evidence" value="ECO:0007669"/>
    <property type="project" value="TreeGrafter"/>
</dbReference>
<dbReference type="GO" id="GO:0051731">
    <property type="term" value="F:polynucleotide 5'-hydroxyl-kinase activity"/>
    <property type="evidence" value="ECO:0007669"/>
    <property type="project" value="InterPro"/>
</dbReference>
<evidence type="ECO:0000313" key="6">
    <source>
        <dbReference type="EMBL" id="CAG9312622.1"/>
    </source>
</evidence>
<evidence type="ECO:0000256" key="1">
    <source>
        <dbReference type="ARBA" id="ARBA00022741"/>
    </source>
</evidence>
<dbReference type="AlphaFoldDB" id="A0AAU9IHF9"/>
<dbReference type="GO" id="GO:0005524">
    <property type="term" value="F:ATP binding"/>
    <property type="evidence" value="ECO:0007669"/>
    <property type="project" value="UniProtKB-KW"/>
</dbReference>
<feature type="domain" description="Clp1 P-loop" evidence="5">
    <location>
        <begin position="114"/>
        <end position="305"/>
    </location>
</feature>
<reference evidence="6" key="1">
    <citation type="submission" date="2021-09" db="EMBL/GenBank/DDBJ databases">
        <authorList>
            <consortium name="AG Swart"/>
            <person name="Singh M."/>
            <person name="Singh A."/>
            <person name="Seah K."/>
            <person name="Emmerich C."/>
        </authorList>
    </citation>
    <scope>NUCLEOTIDE SEQUENCE</scope>
    <source>
        <strain evidence="6">ATCC30299</strain>
    </source>
</reference>
<keyword evidence="7" id="KW-1185">Reference proteome</keyword>
<dbReference type="Gene3D" id="2.60.120.1030">
    <property type="entry name" value="Clp1, DNA binding domain"/>
    <property type="match status" value="1"/>
</dbReference>
<evidence type="ECO:0000259" key="4">
    <source>
        <dbReference type="Pfam" id="PF16573"/>
    </source>
</evidence>
<dbReference type="SUPFAM" id="SSF52540">
    <property type="entry name" value="P-loop containing nucleoside triphosphate hydrolases"/>
    <property type="match status" value="1"/>
</dbReference>
<evidence type="ECO:0000259" key="5">
    <source>
        <dbReference type="Pfam" id="PF16575"/>
    </source>
</evidence>
<organism evidence="6 7">
    <name type="scientific">Blepharisma stoltei</name>
    <dbReference type="NCBI Taxonomy" id="1481888"/>
    <lineage>
        <taxon>Eukaryota</taxon>
        <taxon>Sar</taxon>
        <taxon>Alveolata</taxon>
        <taxon>Ciliophora</taxon>
        <taxon>Postciliodesmatophora</taxon>
        <taxon>Heterotrichea</taxon>
        <taxon>Heterotrichida</taxon>
        <taxon>Blepharismidae</taxon>
        <taxon>Blepharisma</taxon>
    </lineage>
</organism>
<evidence type="ECO:0000259" key="3">
    <source>
        <dbReference type="Pfam" id="PF06807"/>
    </source>
</evidence>
<feature type="domain" description="Clp1 C-terminal" evidence="3">
    <location>
        <begin position="310"/>
        <end position="409"/>
    </location>
</feature>
<comment type="caution">
    <text evidence="6">The sequence shown here is derived from an EMBL/GenBank/DDBJ whole genome shotgun (WGS) entry which is preliminary data.</text>
</comment>
<dbReference type="Pfam" id="PF06807">
    <property type="entry name" value="Clp1"/>
    <property type="match status" value="1"/>
</dbReference>
<keyword evidence="1" id="KW-0547">Nucleotide-binding</keyword>
<dbReference type="PANTHER" id="PTHR12755">
    <property type="entry name" value="CLEAVAGE/POLYADENYLATION FACTOR IA SUBUNIT CLP1P"/>
    <property type="match status" value="1"/>
</dbReference>
<dbReference type="Pfam" id="PF16575">
    <property type="entry name" value="CLP1_P"/>
    <property type="match status" value="1"/>
</dbReference>
<dbReference type="EMBL" id="CAJZBQ010000008">
    <property type="protein sequence ID" value="CAG9312622.1"/>
    <property type="molecule type" value="Genomic_DNA"/>
</dbReference>
<dbReference type="InterPro" id="IPR010655">
    <property type="entry name" value="Clp1_C"/>
</dbReference>
<dbReference type="Pfam" id="PF16573">
    <property type="entry name" value="CLP1_N"/>
    <property type="match status" value="1"/>
</dbReference>
<evidence type="ECO:0000313" key="7">
    <source>
        <dbReference type="Proteomes" id="UP001162131"/>
    </source>
</evidence>
<sequence>MEEREYDLQVGQELRIEIGFEQVLSILLEIGRAERFGEELPAGTWRNFSGPNRFAIFTWHGCKLKVAGTFLNVYTSTTETPMPDYLLAHGQINRLRYEACRDRRVGPKILVVGGSCCGKSSLCKILLNYANKCGWRPLFVELDVTNNDMYLPGCISAASYYQNTWDPVLAYFYGHTSIQSHNTELFKSLLGELLSQVKTRIENELQYSKENHKDSYAPRNNAYASGCIINFPGFLDLNLCENIINFVIDKFQTDIVLVIDQERLVSSLQHRGLEPMRLGKSGGVVPLENEYKNRLQLHALNSYFSKHQIHQITLTFAEIKVFKISVPSTPQSALTYGALPQGEGLLVSQVAPTQEALWNSVMGVLTDTDVLRSSICGVVHVVEVDEPHQQLKLLSPGYLQSKNFLLGSLKMLK</sequence>
<dbReference type="InterPro" id="IPR027417">
    <property type="entry name" value="P-loop_NTPase"/>
</dbReference>
<dbReference type="Gene3D" id="3.40.50.300">
    <property type="entry name" value="P-loop containing nucleotide triphosphate hydrolases"/>
    <property type="match status" value="1"/>
</dbReference>
<gene>
    <name evidence="6" type="ORF">BSTOLATCC_MIC7150</name>
</gene>
<evidence type="ECO:0000256" key="2">
    <source>
        <dbReference type="ARBA" id="ARBA00022840"/>
    </source>
</evidence>
<protein>
    <submittedName>
        <fullName evidence="6">Uncharacterized protein</fullName>
    </submittedName>
</protein>
<dbReference type="GO" id="GO:0031124">
    <property type="term" value="P:mRNA 3'-end processing"/>
    <property type="evidence" value="ECO:0007669"/>
    <property type="project" value="InterPro"/>
</dbReference>
<accession>A0AAU9IHF9</accession>
<name>A0AAU9IHF9_9CILI</name>
<proteinExistence type="predicted"/>
<dbReference type="InterPro" id="IPR038239">
    <property type="entry name" value="Clp1_N_sf"/>
</dbReference>
<dbReference type="InterPro" id="IPR032319">
    <property type="entry name" value="CLP1_P"/>
</dbReference>
<dbReference type="InterPro" id="IPR032324">
    <property type="entry name" value="Clp1_N"/>
</dbReference>
<dbReference type="Proteomes" id="UP001162131">
    <property type="component" value="Unassembled WGS sequence"/>
</dbReference>
<keyword evidence="2" id="KW-0067">ATP-binding</keyword>
<dbReference type="GO" id="GO:0005634">
    <property type="term" value="C:nucleus"/>
    <property type="evidence" value="ECO:0007669"/>
    <property type="project" value="TreeGrafter"/>
</dbReference>
<dbReference type="InterPro" id="IPR038238">
    <property type="entry name" value="Clp1_C_sf"/>
</dbReference>
<feature type="domain" description="Clp1 N-terminal" evidence="4">
    <location>
        <begin position="8"/>
        <end position="98"/>
    </location>
</feature>